<keyword evidence="3" id="KW-1185">Reference proteome</keyword>
<feature type="transmembrane region" description="Helical" evidence="1">
    <location>
        <begin position="238"/>
        <end position="258"/>
    </location>
</feature>
<feature type="transmembrane region" description="Helical" evidence="1">
    <location>
        <begin position="332"/>
        <end position="353"/>
    </location>
</feature>
<feature type="transmembrane region" description="Helical" evidence="1">
    <location>
        <begin position="405"/>
        <end position="429"/>
    </location>
</feature>
<evidence type="ECO:0008006" key="4">
    <source>
        <dbReference type="Google" id="ProtNLM"/>
    </source>
</evidence>
<dbReference type="EMBL" id="BAABRO010000014">
    <property type="protein sequence ID" value="GAA5509499.1"/>
    <property type="molecule type" value="Genomic_DNA"/>
</dbReference>
<reference evidence="2 3" key="1">
    <citation type="submission" date="2024-02" db="EMBL/GenBank/DDBJ databases">
        <title>Rhodopirellula caenicola NBRC 110016.</title>
        <authorList>
            <person name="Ichikawa N."/>
            <person name="Katano-Makiyama Y."/>
            <person name="Hidaka K."/>
        </authorList>
    </citation>
    <scope>NUCLEOTIDE SEQUENCE [LARGE SCALE GENOMIC DNA]</scope>
    <source>
        <strain evidence="2 3">NBRC 110016</strain>
    </source>
</reference>
<feature type="transmembrane region" description="Helical" evidence="1">
    <location>
        <begin position="125"/>
        <end position="145"/>
    </location>
</feature>
<sequence length="452" mass="49789">MKQTTSDFESFSEAPISSHSWTDWSPRARLCVAACAAFSVYFCMYAFRKPFTAGTFEGQTVYGLGLKTTLVVSQLLGYMLSKFIGIKVVSEMRSEYRTITIIGLIAFAELSLVGFAFLPPEIKPISLFLNGLPLGMVFGLVLGYLEGRKQTEALSAALCASFIIASGVVKSVGRWLIQDYGISEFQMPMMVGLIFFPPLLVAVWALQKTPPPSDEDRRLRQERKSMNRTDRRDFLVKYWPGLACLVFVYVVLTIVRTIRDDFAVEIWRDMGVNETPSVFASCEIAVALLVTALNALAITFRNNVVAMRITLVGMGIAFALLVASALGQSGGMLSPFVFMVACGVGLYIPYVAFHTTVFERLIASSKLPSNLGFLMYFADAMGYLGYAVVMIMQTTLHESMQQSGAALSFFTVTLTIVAAASMVALAIAYQYFRRVFTDAAANDSTLMLRNRS</sequence>
<dbReference type="Pfam" id="PF18943">
    <property type="entry name" value="DUF5690"/>
    <property type="match status" value="1"/>
</dbReference>
<keyword evidence="1" id="KW-1133">Transmembrane helix</keyword>
<dbReference type="InterPro" id="IPR043745">
    <property type="entry name" value="DUF5690"/>
</dbReference>
<feature type="transmembrane region" description="Helical" evidence="1">
    <location>
        <begin position="189"/>
        <end position="207"/>
    </location>
</feature>
<feature type="transmembrane region" description="Helical" evidence="1">
    <location>
        <begin position="30"/>
        <end position="48"/>
    </location>
</feature>
<feature type="transmembrane region" description="Helical" evidence="1">
    <location>
        <begin position="101"/>
        <end position="119"/>
    </location>
</feature>
<feature type="transmembrane region" description="Helical" evidence="1">
    <location>
        <begin position="305"/>
        <end position="326"/>
    </location>
</feature>
<feature type="transmembrane region" description="Helical" evidence="1">
    <location>
        <begin position="60"/>
        <end position="80"/>
    </location>
</feature>
<organism evidence="2 3">
    <name type="scientific">Novipirellula caenicola</name>
    <dbReference type="NCBI Taxonomy" id="1536901"/>
    <lineage>
        <taxon>Bacteria</taxon>
        <taxon>Pseudomonadati</taxon>
        <taxon>Planctomycetota</taxon>
        <taxon>Planctomycetia</taxon>
        <taxon>Pirellulales</taxon>
        <taxon>Pirellulaceae</taxon>
        <taxon>Novipirellula</taxon>
    </lineage>
</organism>
<evidence type="ECO:0000256" key="1">
    <source>
        <dbReference type="SAM" id="Phobius"/>
    </source>
</evidence>
<feature type="transmembrane region" description="Helical" evidence="1">
    <location>
        <begin position="278"/>
        <end position="298"/>
    </location>
</feature>
<name>A0ABP9VWH4_9BACT</name>
<evidence type="ECO:0000313" key="2">
    <source>
        <dbReference type="EMBL" id="GAA5509499.1"/>
    </source>
</evidence>
<accession>A0ABP9VWH4</accession>
<comment type="caution">
    <text evidence="2">The sequence shown here is derived from an EMBL/GenBank/DDBJ whole genome shotgun (WGS) entry which is preliminary data.</text>
</comment>
<feature type="transmembrane region" description="Helical" evidence="1">
    <location>
        <begin position="157"/>
        <end position="177"/>
    </location>
</feature>
<keyword evidence="1" id="KW-0472">Membrane</keyword>
<feature type="transmembrane region" description="Helical" evidence="1">
    <location>
        <begin position="373"/>
        <end position="393"/>
    </location>
</feature>
<proteinExistence type="predicted"/>
<gene>
    <name evidence="2" type="ORF">Rcae01_04998</name>
</gene>
<evidence type="ECO:0000313" key="3">
    <source>
        <dbReference type="Proteomes" id="UP001416858"/>
    </source>
</evidence>
<dbReference type="RefSeq" id="WP_345686610.1">
    <property type="nucleotide sequence ID" value="NZ_BAABRO010000014.1"/>
</dbReference>
<dbReference type="Proteomes" id="UP001416858">
    <property type="component" value="Unassembled WGS sequence"/>
</dbReference>
<keyword evidence="1" id="KW-0812">Transmembrane</keyword>
<dbReference type="SUPFAM" id="SSF103473">
    <property type="entry name" value="MFS general substrate transporter"/>
    <property type="match status" value="1"/>
</dbReference>
<protein>
    <recommendedName>
        <fullName evidence="4">Major Facilitator Superfamily protein</fullName>
    </recommendedName>
</protein>
<dbReference type="InterPro" id="IPR036259">
    <property type="entry name" value="MFS_trans_sf"/>
</dbReference>